<sequence>MCPSVCTESSKVCEDVAEKQGSKTPTSKPEFSPETVGQRLNEHPTLSSTRRRSEFTNPLAPADSLDFQLKATYDHHRDWCKTNAEALLQEETVDESQISSHASNKRGLFKKTRWEQICSLTVAQTFALIHGSHFKHKVTLRVSDY</sequence>
<feature type="region of interest" description="Disordered" evidence="1">
    <location>
        <begin position="1"/>
        <end position="57"/>
    </location>
</feature>
<evidence type="ECO:0000256" key="1">
    <source>
        <dbReference type="SAM" id="MobiDB-lite"/>
    </source>
</evidence>
<organism evidence="2 3">
    <name type="scientific">Calicophoron daubneyi</name>
    <name type="common">Rumen fluke</name>
    <name type="synonym">Paramphistomum daubneyi</name>
    <dbReference type="NCBI Taxonomy" id="300641"/>
    <lineage>
        <taxon>Eukaryota</taxon>
        <taxon>Metazoa</taxon>
        <taxon>Spiralia</taxon>
        <taxon>Lophotrochozoa</taxon>
        <taxon>Platyhelminthes</taxon>
        <taxon>Trematoda</taxon>
        <taxon>Digenea</taxon>
        <taxon>Plagiorchiida</taxon>
        <taxon>Pronocephalata</taxon>
        <taxon>Paramphistomoidea</taxon>
        <taxon>Paramphistomidae</taxon>
        <taxon>Calicophoron</taxon>
    </lineage>
</organism>
<gene>
    <name evidence="2" type="ORF">CDAUBV1_LOCUS7225</name>
</gene>
<reference evidence="2" key="1">
    <citation type="submission" date="2024-06" db="EMBL/GenBank/DDBJ databases">
        <authorList>
            <person name="Liu X."/>
            <person name="Lenzi L."/>
            <person name="Haldenby T S."/>
            <person name="Uol C."/>
        </authorList>
    </citation>
    <scope>NUCLEOTIDE SEQUENCE</scope>
</reference>
<dbReference type="Proteomes" id="UP001497525">
    <property type="component" value="Unassembled WGS sequence"/>
</dbReference>
<dbReference type="Pfam" id="PF12494">
    <property type="entry name" value="DUF3695"/>
    <property type="match status" value="1"/>
</dbReference>
<comment type="caution">
    <text evidence="2">The sequence shown here is derived from an EMBL/GenBank/DDBJ whole genome shotgun (WGS) entry which is preliminary data.</text>
</comment>
<accession>A0AAV2TC86</accession>
<protein>
    <submittedName>
        <fullName evidence="2">Uncharacterized protein</fullName>
    </submittedName>
</protein>
<feature type="compositionally biased region" description="Polar residues" evidence="1">
    <location>
        <begin position="1"/>
        <end position="10"/>
    </location>
</feature>
<dbReference type="InterPro" id="IPR022179">
    <property type="entry name" value="CFAP276"/>
</dbReference>
<dbReference type="EMBL" id="CAXLJL010000168">
    <property type="protein sequence ID" value="CAL5134010.1"/>
    <property type="molecule type" value="Genomic_DNA"/>
</dbReference>
<dbReference type="AlphaFoldDB" id="A0AAV2TC86"/>
<feature type="compositionally biased region" description="Basic and acidic residues" evidence="1">
    <location>
        <begin position="11"/>
        <end position="21"/>
    </location>
</feature>
<evidence type="ECO:0000313" key="2">
    <source>
        <dbReference type="EMBL" id="CAL5134010.1"/>
    </source>
</evidence>
<proteinExistence type="predicted"/>
<evidence type="ECO:0000313" key="3">
    <source>
        <dbReference type="Proteomes" id="UP001497525"/>
    </source>
</evidence>
<name>A0AAV2TC86_CALDB</name>